<sequence>MSFEKLIAKERYGTFTILKFSEVKGVMADRVRTRYAPSPTGHLHIGGARTALFSYLWAKKHGGDFIVRIEDTDVERNVADAEEKQMAGLAWLGIQWDESVDVGGPHAPYRSMDRTEIYEEYLQRLLTSEQAYPCYCTSEELEQDREKQMAAGQAPRYIGRCRDLTEEERAARVAEGRQASIRFRVPGGRTIVVEDFVRGNVSFETDGLGDFIIARPDGRPTYNFAVTIDDALMEITDVVRGEEHISNTPRQILLYEAIGWEAPRFAHAPLILNPDGKKMSKRDESIIQFIDQYRDLGYLPEAINNFIVLLGWAPSGEKAEEEIFSLAELIDIFSLDRISKAPAVFDTGKLKWMNNHYIKEASLERITELAIPHLVKAGRITESLSESERAWVTRLVGLYQEQLDHVAQIVDLTAFFFREEVVHSAEATTVLAEEQVPIVLAAFVEQVARHEGELDPEEVKKLLKAVQKETGYKGKQLFMPVRAAVTGETHGPDLRESISLLGKEQVTSRLNTFLGN</sequence>
<dbReference type="Gene3D" id="1.10.10.350">
    <property type="match status" value="1"/>
</dbReference>
<dbReference type="HAMAP" id="MF_00022">
    <property type="entry name" value="Glu_tRNA_synth_type1"/>
    <property type="match status" value="1"/>
</dbReference>
<evidence type="ECO:0000313" key="15">
    <source>
        <dbReference type="Proteomes" id="UP000198534"/>
    </source>
</evidence>
<dbReference type="SUPFAM" id="SSF48163">
    <property type="entry name" value="An anticodon-binding domain of class I aminoacyl-tRNA synthetases"/>
    <property type="match status" value="1"/>
</dbReference>
<dbReference type="PANTHER" id="PTHR43311:SF2">
    <property type="entry name" value="GLUTAMATE--TRNA LIGASE, MITOCHONDRIAL-RELATED"/>
    <property type="match status" value="1"/>
</dbReference>
<evidence type="ECO:0000259" key="13">
    <source>
        <dbReference type="Pfam" id="PF19269"/>
    </source>
</evidence>
<dbReference type="InterPro" id="IPR020752">
    <property type="entry name" value="Glu-tRNA-synth_I_codon-bd_sub1"/>
</dbReference>
<dbReference type="GO" id="GO:0005829">
    <property type="term" value="C:cytosol"/>
    <property type="evidence" value="ECO:0007669"/>
    <property type="project" value="TreeGrafter"/>
</dbReference>
<dbReference type="STRING" id="1048340.SAMN05444487_107121"/>
<comment type="subunit">
    <text evidence="3 11">Monomer.</text>
</comment>
<feature type="short sequence motif" description="'KMSKS' region" evidence="11">
    <location>
        <begin position="278"/>
        <end position="282"/>
    </location>
</feature>
<dbReference type="InterPro" id="IPR004527">
    <property type="entry name" value="Glu-tRNA-ligase_bac/mito"/>
</dbReference>
<feature type="domain" description="Aminoacyl-tRNA synthetase class I anticodon-binding" evidence="13">
    <location>
        <begin position="366"/>
        <end position="513"/>
    </location>
</feature>
<comment type="subcellular location">
    <subcellularLocation>
        <location evidence="1 11">Cytoplasm</location>
    </subcellularLocation>
</comment>
<evidence type="ECO:0000256" key="2">
    <source>
        <dbReference type="ARBA" id="ARBA00007894"/>
    </source>
</evidence>
<keyword evidence="15" id="KW-1185">Reference proteome</keyword>
<gene>
    <name evidence="11" type="primary">gltX</name>
    <name evidence="14" type="ORF">SAMN05444487_107121</name>
</gene>
<keyword evidence="6 11" id="KW-0547">Nucleotide-binding</keyword>
<dbReference type="PROSITE" id="PS00178">
    <property type="entry name" value="AA_TRNA_LIGASE_I"/>
    <property type="match status" value="1"/>
</dbReference>
<dbReference type="InterPro" id="IPR049940">
    <property type="entry name" value="GluQ/Sye"/>
</dbReference>
<dbReference type="Pfam" id="PF19269">
    <property type="entry name" value="Anticodon_2"/>
    <property type="match status" value="1"/>
</dbReference>
<name>A0A1H2X8H3_9BACL</name>
<dbReference type="EMBL" id="FNNQ01000007">
    <property type="protein sequence ID" value="SDW89056.1"/>
    <property type="molecule type" value="Genomic_DNA"/>
</dbReference>
<comment type="cofactor">
    <cofactor evidence="11">
        <name>Zn(2+)</name>
        <dbReference type="ChEBI" id="CHEBI:29105"/>
    </cofactor>
    <text evidence="11">Binds 1 zinc ion per subunit.</text>
</comment>
<dbReference type="Gene3D" id="3.40.50.620">
    <property type="entry name" value="HUPs"/>
    <property type="match status" value="1"/>
</dbReference>
<evidence type="ECO:0000256" key="3">
    <source>
        <dbReference type="ARBA" id="ARBA00011245"/>
    </source>
</evidence>
<feature type="binding site" evidence="11">
    <location>
        <position position="281"/>
    </location>
    <ligand>
        <name>ATP</name>
        <dbReference type="ChEBI" id="CHEBI:30616"/>
    </ligand>
</feature>
<dbReference type="FunFam" id="1.10.10.350:FF:000002">
    <property type="entry name" value="Glutamate--tRNA ligase"/>
    <property type="match status" value="1"/>
</dbReference>
<comment type="similarity">
    <text evidence="2 11">Belongs to the class-I aminoacyl-tRNA synthetase family. Glutamate--tRNA ligase type 1 subfamily.</text>
</comment>
<dbReference type="EC" id="6.1.1.17" evidence="11"/>
<evidence type="ECO:0000256" key="10">
    <source>
        <dbReference type="ARBA" id="ARBA00048351"/>
    </source>
</evidence>
<dbReference type="SUPFAM" id="SSF52374">
    <property type="entry name" value="Nucleotidylyl transferase"/>
    <property type="match status" value="1"/>
</dbReference>
<evidence type="ECO:0000256" key="5">
    <source>
        <dbReference type="ARBA" id="ARBA00022598"/>
    </source>
</evidence>
<dbReference type="InterPro" id="IPR000924">
    <property type="entry name" value="Glu/Gln-tRNA-synth"/>
</dbReference>
<dbReference type="GO" id="GO:0006424">
    <property type="term" value="P:glutamyl-tRNA aminoacylation"/>
    <property type="evidence" value="ECO:0007669"/>
    <property type="project" value="UniProtKB-UniRule"/>
</dbReference>
<feature type="binding site" evidence="11">
    <location>
        <position position="136"/>
    </location>
    <ligand>
        <name>Zn(2+)</name>
        <dbReference type="ChEBI" id="CHEBI:29105"/>
    </ligand>
</feature>
<evidence type="ECO:0000256" key="8">
    <source>
        <dbReference type="ARBA" id="ARBA00022917"/>
    </source>
</evidence>
<feature type="domain" description="Glutamyl/glutaminyl-tRNA synthetase class Ib catalytic" evidence="12">
    <location>
        <begin position="31"/>
        <end position="352"/>
    </location>
</feature>
<keyword evidence="7 11" id="KW-0067">ATP-binding</keyword>
<organism evidence="14 15">
    <name type="scientific">Marininema mesophilum</name>
    <dbReference type="NCBI Taxonomy" id="1048340"/>
    <lineage>
        <taxon>Bacteria</taxon>
        <taxon>Bacillati</taxon>
        <taxon>Bacillota</taxon>
        <taxon>Bacilli</taxon>
        <taxon>Bacillales</taxon>
        <taxon>Thermoactinomycetaceae</taxon>
        <taxon>Marininema</taxon>
    </lineage>
</organism>
<keyword evidence="4 11" id="KW-0963">Cytoplasm</keyword>
<dbReference type="FunFam" id="3.40.50.620:FF:000007">
    <property type="entry name" value="Glutamate--tRNA ligase"/>
    <property type="match status" value="1"/>
</dbReference>
<dbReference type="InterPro" id="IPR020751">
    <property type="entry name" value="aa-tRNA-synth_I_codon-bd_sub2"/>
</dbReference>
<dbReference type="GO" id="GO:0005524">
    <property type="term" value="F:ATP binding"/>
    <property type="evidence" value="ECO:0007669"/>
    <property type="project" value="UniProtKB-UniRule"/>
</dbReference>
<dbReference type="Proteomes" id="UP000198534">
    <property type="component" value="Unassembled WGS sequence"/>
</dbReference>
<comment type="catalytic activity">
    <reaction evidence="10 11">
        <text>tRNA(Glu) + L-glutamate + ATP = L-glutamyl-tRNA(Glu) + AMP + diphosphate</text>
        <dbReference type="Rhea" id="RHEA:23540"/>
        <dbReference type="Rhea" id="RHEA-COMP:9663"/>
        <dbReference type="Rhea" id="RHEA-COMP:9680"/>
        <dbReference type="ChEBI" id="CHEBI:29985"/>
        <dbReference type="ChEBI" id="CHEBI:30616"/>
        <dbReference type="ChEBI" id="CHEBI:33019"/>
        <dbReference type="ChEBI" id="CHEBI:78442"/>
        <dbReference type="ChEBI" id="CHEBI:78520"/>
        <dbReference type="ChEBI" id="CHEBI:456215"/>
        <dbReference type="EC" id="6.1.1.17"/>
    </reaction>
</comment>
<comment type="function">
    <text evidence="11">Catalyzes the attachment of glutamate to tRNA(Glu) in a two-step reaction: glutamate is first activated by ATP to form Glu-AMP and then transferred to the acceptor end of tRNA(Glu).</text>
</comment>
<evidence type="ECO:0000256" key="1">
    <source>
        <dbReference type="ARBA" id="ARBA00004496"/>
    </source>
</evidence>
<feature type="short sequence motif" description="'HIGH' region" evidence="11">
    <location>
        <begin position="37"/>
        <end position="47"/>
    </location>
</feature>
<dbReference type="InterPro" id="IPR045462">
    <property type="entry name" value="aa-tRNA-synth_I_cd-bd"/>
</dbReference>
<dbReference type="NCBIfam" id="TIGR00464">
    <property type="entry name" value="gltX_bact"/>
    <property type="match status" value="1"/>
</dbReference>
<feature type="binding site" evidence="11">
    <location>
        <position position="163"/>
    </location>
    <ligand>
        <name>Zn(2+)</name>
        <dbReference type="ChEBI" id="CHEBI:29105"/>
    </ligand>
</feature>
<dbReference type="InterPro" id="IPR008925">
    <property type="entry name" value="aa_tRNA-synth_I_cd-bd_sf"/>
</dbReference>
<evidence type="ECO:0000256" key="6">
    <source>
        <dbReference type="ARBA" id="ARBA00022741"/>
    </source>
</evidence>
<dbReference type="InterPro" id="IPR001412">
    <property type="entry name" value="aa-tRNA-synth_I_CS"/>
</dbReference>
<dbReference type="PRINTS" id="PR00987">
    <property type="entry name" value="TRNASYNTHGLU"/>
</dbReference>
<feature type="binding site" evidence="11">
    <location>
        <position position="134"/>
    </location>
    <ligand>
        <name>Zn(2+)</name>
        <dbReference type="ChEBI" id="CHEBI:29105"/>
    </ligand>
</feature>
<dbReference type="GO" id="GO:0004818">
    <property type="term" value="F:glutamate-tRNA ligase activity"/>
    <property type="evidence" value="ECO:0007669"/>
    <property type="project" value="UniProtKB-UniRule"/>
</dbReference>
<dbReference type="Gene3D" id="1.10.8.70">
    <property type="entry name" value="Glutamate-tRNA synthetase, class I, anticodon-binding domain 1"/>
    <property type="match status" value="1"/>
</dbReference>
<protein>
    <recommendedName>
        <fullName evidence="11">Glutamate--tRNA ligase</fullName>
        <ecNumber evidence="11">6.1.1.17</ecNumber>
    </recommendedName>
    <alternativeName>
        <fullName evidence="11">Glutamyl-tRNA synthetase</fullName>
        <shortName evidence="11">GluRS</shortName>
    </alternativeName>
</protein>
<dbReference type="GO" id="GO:0008270">
    <property type="term" value="F:zinc ion binding"/>
    <property type="evidence" value="ECO:0007669"/>
    <property type="project" value="UniProtKB-UniRule"/>
</dbReference>
<proteinExistence type="inferred from homology"/>
<dbReference type="InterPro" id="IPR014729">
    <property type="entry name" value="Rossmann-like_a/b/a_fold"/>
</dbReference>
<keyword evidence="5 11" id="KW-0436">Ligase</keyword>
<keyword evidence="8 11" id="KW-0648">Protein biosynthesis</keyword>
<dbReference type="CDD" id="cd00808">
    <property type="entry name" value="GluRS_core"/>
    <property type="match status" value="1"/>
</dbReference>
<accession>A0A1H2X8H3</accession>
<evidence type="ECO:0000256" key="9">
    <source>
        <dbReference type="ARBA" id="ARBA00023146"/>
    </source>
</evidence>
<dbReference type="Pfam" id="PF00749">
    <property type="entry name" value="tRNA-synt_1c"/>
    <property type="match status" value="1"/>
</dbReference>
<keyword evidence="9 11" id="KW-0030">Aminoacyl-tRNA synthetase</keyword>
<evidence type="ECO:0000259" key="12">
    <source>
        <dbReference type="Pfam" id="PF00749"/>
    </source>
</evidence>
<evidence type="ECO:0000256" key="7">
    <source>
        <dbReference type="ARBA" id="ARBA00022840"/>
    </source>
</evidence>
<dbReference type="InterPro" id="IPR033910">
    <property type="entry name" value="GluRS_core"/>
</dbReference>
<dbReference type="InterPro" id="IPR020058">
    <property type="entry name" value="Glu/Gln-tRNA-synth_Ib_cat-dom"/>
</dbReference>
<evidence type="ECO:0000256" key="4">
    <source>
        <dbReference type="ARBA" id="ARBA00022490"/>
    </source>
</evidence>
<feature type="binding site" evidence="11">
    <location>
        <position position="161"/>
    </location>
    <ligand>
        <name>Zn(2+)</name>
        <dbReference type="ChEBI" id="CHEBI:29105"/>
    </ligand>
</feature>
<dbReference type="GO" id="GO:0000049">
    <property type="term" value="F:tRNA binding"/>
    <property type="evidence" value="ECO:0007669"/>
    <property type="project" value="InterPro"/>
</dbReference>
<evidence type="ECO:0000256" key="11">
    <source>
        <dbReference type="HAMAP-Rule" id="MF_00022"/>
    </source>
</evidence>
<dbReference type="AlphaFoldDB" id="A0A1H2X8H3"/>
<keyword evidence="11" id="KW-0479">Metal-binding</keyword>
<dbReference type="PANTHER" id="PTHR43311">
    <property type="entry name" value="GLUTAMATE--TRNA LIGASE"/>
    <property type="match status" value="1"/>
</dbReference>
<reference evidence="14 15" key="1">
    <citation type="submission" date="2016-10" db="EMBL/GenBank/DDBJ databases">
        <authorList>
            <person name="de Groot N.N."/>
        </authorList>
    </citation>
    <scope>NUCLEOTIDE SEQUENCE [LARGE SCALE GENOMIC DNA]</scope>
    <source>
        <strain evidence="14 15">DSM 45610</strain>
    </source>
</reference>
<evidence type="ECO:0000313" key="14">
    <source>
        <dbReference type="EMBL" id="SDW89056.1"/>
    </source>
</evidence>
<keyword evidence="11" id="KW-0862">Zinc</keyword>